<accession>T1EWN3</accession>
<reference evidence="3" key="1">
    <citation type="submission" date="2012-12" db="EMBL/GenBank/DDBJ databases">
        <authorList>
            <person name="Hellsten U."/>
            <person name="Grimwood J."/>
            <person name="Chapman J.A."/>
            <person name="Shapiro H."/>
            <person name="Aerts A."/>
            <person name="Otillar R.P."/>
            <person name="Terry A.Y."/>
            <person name="Boore J.L."/>
            <person name="Simakov O."/>
            <person name="Marletaz F."/>
            <person name="Cho S.-J."/>
            <person name="Edsinger-Gonzales E."/>
            <person name="Havlak P."/>
            <person name="Kuo D.-H."/>
            <person name="Larsson T."/>
            <person name="Lv J."/>
            <person name="Arendt D."/>
            <person name="Savage R."/>
            <person name="Osoegawa K."/>
            <person name="de Jong P."/>
            <person name="Lindberg D.R."/>
            <person name="Seaver E.C."/>
            <person name="Weisblat D.A."/>
            <person name="Putnam N.H."/>
            <person name="Grigoriev I.V."/>
            <person name="Rokhsar D.S."/>
        </authorList>
    </citation>
    <scope>NUCLEOTIDE SEQUENCE</scope>
</reference>
<evidence type="ECO:0000313" key="1">
    <source>
        <dbReference type="EMBL" id="ESN91343.1"/>
    </source>
</evidence>
<keyword evidence="3" id="KW-1185">Reference proteome</keyword>
<gene>
    <name evidence="2" type="primary">20200983</name>
    <name evidence="1" type="ORF">HELRODRAFT_165368</name>
</gene>
<dbReference type="RefSeq" id="XP_009030213.1">
    <property type="nucleotide sequence ID" value="XM_009031965.1"/>
</dbReference>
<dbReference type="KEGG" id="hro:HELRODRAFT_165368"/>
<dbReference type="Proteomes" id="UP000015101">
    <property type="component" value="Unassembled WGS sequence"/>
</dbReference>
<dbReference type="CTD" id="20200983"/>
<proteinExistence type="predicted"/>
<reference evidence="2" key="3">
    <citation type="submission" date="2015-06" db="UniProtKB">
        <authorList>
            <consortium name="EnsemblMetazoa"/>
        </authorList>
    </citation>
    <scope>IDENTIFICATION</scope>
</reference>
<dbReference type="InParanoid" id="T1EWN3"/>
<evidence type="ECO:0000313" key="3">
    <source>
        <dbReference type="Proteomes" id="UP000015101"/>
    </source>
</evidence>
<dbReference type="HOGENOM" id="CLU_1847324_0_0_1"/>
<protein>
    <submittedName>
        <fullName evidence="1 2">Uncharacterized protein</fullName>
    </submittedName>
</protein>
<evidence type="ECO:0000313" key="2">
    <source>
        <dbReference type="EnsemblMetazoa" id="HelroP165368"/>
    </source>
</evidence>
<organism evidence="2 3">
    <name type="scientific">Helobdella robusta</name>
    <name type="common">Californian leech</name>
    <dbReference type="NCBI Taxonomy" id="6412"/>
    <lineage>
        <taxon>Eukaryota</taxon>
        <taxon>Metazoa</taxon>
        <taxon>Spiralia</taxon>
        <taxon>Lophotrochozoa</taxon>
        <taxon>Annelida</taxon>
        <taxon>Clitellata</taxon>
        <taxon>Hirudinea</taxon>
        <taxon>Rhynchobdellida</taxon>
        <taxon>Glossiphoniidae</taxon>
        <taxon>Helobdella</taxon>
    </lineage>
</organism>
<sequence>MPNQREKIFHKMIQETCKHMMPIGRRIFNKPELNKEIIDLIDQRNNIRQTNPSSNIIQTIDNLIRQLTNKQKKTKWYEFLSTFNNKVNSKKKLWQNNKEHKSRDQPITQYIKSHTSYSLLRTKPYQLRLVWVKLQTIQF</sequence>
<dbReference type="EnsemblMetazoa" id="HelroT165368">
    <property type="protein sequence ID" value="HelroP165368"/>
    <property type="gene ID" value="HelroG165368"/>
</dbReference>
<dbReference type="AlphaFoldDB" id="T1EWN3"/>
<dbReference type="GeneID" id="20200983"/>
<name>T1EWN3_HELRO</name>
<reference evidence="1 3" key="2">
    <citation type="journal article" date="2013" name="Nature">
        <title>Insights into bilaterian evolution from three spiralian genomes.</title>
        <authorList>
            <person name="Simakov O."/>
            <person name="Marletaz F."/>
            <person name="Cho S.J."/>
            <person name="Edsinger-Gonzales E."/>
            <person name="Havlak P."/>
            <person name="Hellsten U."/>
            <person name="Kuo D.H."/>
            <person name="Larsson T."/>
            <person name="Lv J."/>
            <person name="Arendt D."/>
            <person name="Savage R."/>
            <person name="Osoegawa K."/>
            <person name="de Jong P."/>
            <person name="Grimwood J."/>
            <person name="Chapman J.A."/>
            <person name="Shapiro H."/>
            <person name="Aerts A."/>
            <person name="Otillar R.P."/>
            <person name="Terry A.Y."/>
            <person name="Boore J.L."/>
            <person name="Grigoriev I.V."/>
            <person name="Lindberg D.R."/>
            <person name="Seaver E.C."/>
            <person name="Weisblat D.A."/>
            <person name="Putnam N.H."/>
            <person name="Rokhsar D.S."/>
        </authorList>
    </citation>
    <scope>NUCLEOTIDE SEQUENCE</scope>
</reference>
<dbReference type="EMBL" id="KB097700">
    <property type="protein sequence ID" value="ESN91343.1"/>
    <property type="molecule type" value="Genomic_DNA"/>
</dbReference>
<dbReference type="EMBL" id="AMQM01002033">
    <property type="status" value="NOT_ANNOTATED_CDS"/>
    <property type="molecule type" value="Genomic_DNA"/>
</dbReference>